<keyword evidence="2" id="KW-1185">Reference proteome</keyword>
<evidence type="ECO:0000313" key="2">
    <source>
        <dbReference type="Proteomes" id="UP001060085"/>
    </source>
</evidence>
<gene>
    <name evidence="1" type="ORF">M9H77_18567</name>
</gene>
<proteinExistence type="predicted"/>
<evidence type="ECO:0000313" key="1">
    <source>
        <dbReference type="EMBL" id="KAI5668714.1"/>
    </source>
</evidence>
<dbReference type="EMBL" id="CM044704">
    <property type="protein sequence ID" value="KAI5668714.1"/>
    <property type="molecule type" value="Genomic_DNA"/>
</dbReference>
<dbReference type="Proteomes" id="UP001060085">
    <property type="component" value="Linkage Group LG04"/>
</dbReference>
<accession>A0ACC0B7T6</accession>
<reference evidence="2" key="1">
    <citation type="journal article" date="2023" name="Nat. Plants">
        <title>Single-cell RNA sequencing provides a high-resolution roadmap for understanding the multicellular compartmentation of specialized metabolism.</title>
        <authorList>
            <person name="Sun S."/>
            <person name="Shen X."/>
            <person name="Li Y."/>
            <person name="Li Y."/>
            <person name="Wang S."/>
            <person name="Li R."/>
            <person name="Zhang H."/>
            <person name="Shen G."/>
            <person name="Guo B."/>
            <person name="Wei J."/>
            <person name="Xu J."/>
            <person name="St-Pierre B."/>
            <person name="Chen S."/>
            <person name="Sun C."/>
        </authorList>
    </citation>
    <scope>NUCLEOTIDE SEQUENCE [LARGE SCALE GENOMIC DNA]</scope>
</reference>
<protein>
    <submittedName>
        <fullName evidence="1">Uncharacterized protein</fullName>
    </submittedName>
</protein>
<name>A0ACC0B7T6_CATRO</name>
<sequence length="143" mass="16262">MCKSCDGIPLVFNCKNVYGSVNISIEGSSKKGKEVVYEDFCDPFHEIMEDYEDGEEGDVMEDYEDGEEFDGEENVDVVDANSNGLNLKDPIFDDITIEDVLKMTFDTVDGANTLCNIYNRCLGFSVRRGNCRIDKHNILRYRK</sequence>
<organism evidence="1 2">
    <name type="scientific">Catharanthus roseus</name>
    <name type="common">Madagascar periwinkle</name>
    <name type="synonym">Vinca rosea</name>
    <dbReference type="NCBI Taxonomy" id="4058"/>
    <lineage>
        <taxon>Eukaryota</taxon>
        <taxon>Viridiplantae</taxon>
        <taxon>Streptophyta</taxon>
        <taxon>Embryophyta</taxon>
        <taxon>Tracheophyta</taxon>
        <taxon>Spermatophyta</taxon>
        <taxon>Magnoliopsida</taxon>
        <taxon>eudicotyledons</taxon>
        <taxon>Gunneridae</taxon>
        <taxon>Pentapetalae</taxon>
        <taxon>asterids</taxon>
        <taxon>lamiids</taxon>
        <taxon>Gentianales</taxon>
        <taxon>Apocynaceae</taxon>
        <taxon>Rauvolfioideae</taxon>
        <taxon>Vinceae</taxon>
        <taxon>Catharanthinae</taxon>
        <taxon>Catharanthus</taxon>
    </lineage>
</organism>
<comment type="caution">
    <text evidence="1">The sequence shown here is derived from an EMBL/GenBank/DDBJ whole genome shotgun (WGS) entry which is preliminary data.</text>
</comment>